<reference evidence="4" key="1">
    <citation type="submission" date="2015-07" db="EMBL/GenBank/DDBJ databases">
        <title>Adaptation to a free-living lifestyle via gene acquisitions in the diplomonad Trepomonas sp. PC1.</title>
        <authorList>
            <person name="Xu F."/>
            <person name="Jerlstrom-Hultqvist J."/>
            <person name="Kolisko M."/>
            <person name="Simpson A.G.B."/>
            <person name="Roger A.J."/>
            <person name="Svard S.G."/>
            <person name="Andersson J.O."/>
        </authorList>
    </citation>
    <scope>NUCLEOTIDE SEQUENCE</scope>
    <source>
        <strain evidence="4">PC1</strain>
    </source>
</reference>
<protein>
    <submittedName>
        <fullName evidence="4">Papain family cysteine protease</fullName>
    </submittedName>
</protein>
<comment type="similarity">
    <text evidence="1">Belongs to the peptidase C1 family.</text>
</comment>
<evidence type="ECO:0000256" key="2">
    <source>
        <dbReference type="SAM" id="Phobius"/>
    </source>
</evidence>
<dbReference type="Gene3D" id="3.90.70.10">
    <property type="entry name" value="Cysteine proteinases"/>
    <property type="match status" value="1"/>
</dbReference>
<keyword evidence="2" id="KW-0472">Membrane</keyword>
<dbReference type="InterPro" id="IPR000668">
    <property type="entry name" value="Peptidase_C1A_C"/>
</dbReference>
<dbReference type="InterPro" id="IPR000169">
    <property type="entry name" value="Pept_cys_AS"/>
</dbReference>
<dbReference type="SMART" id="SM00645">
    <property type="entry name" value="Pept_C1"/>
    <property type="match status" value="1"/>
</dbReference>
<dbReference type="SUPFAM" id="SSF54001">
    <property type="entry name" value="Cysteine proteinases"/>
    <property type="match status" value="1"/>
</dbReference>
<evidence type="ECO:0000256" key="1">
    <source>
        <dbReference type="ARBA" id="ARBA00008455"/>
    </source>
</evidence>
<dbReference type="GO" id="GO:0006508">
    <property type="term" value="P:proteolysis"/>
    <property type="evidence" value="ECO:0007669"/>
    <property type="project" value="UniProtKB-KW"/>
</dbReference>
<dbReference type="InterPro" id="IPR038765">
    <property type="entry name" value="Papain-like_cys_pep_sf"/>
</dbReference>
<sequence>MLTLQYELSDAKCEKEFKKFMFKYQKQYPTIEKRNEARYFFCQKFSFIQNNDMSFKMKINRFSDQEKPPTSLKTEPLSQNYEGKVIIPSKAYDADVATYNRDPADMTAMEPCADLKNQVFYYTNSGDLSFLNLTNGPPARADLRKLGTVPAAMDQGSCGSCYVFAATLQFSSLLLRDLPYYLAQDNLKTQWNVTSQSTKLSVQYILNRTFGSNQYCAGGNYQAVAADLSNTRIDTLEFAANFPYTAMFSSDSETYSAPDEPVSELNSTEKLNPVHHFGYQAFSNCPLSNIRLQLSNPDHVTYLKSVLARGIAVAGAMHTEGGEESENTAFMSYASGIFKTASPCSVGSTNHQITFVGYGTYQGEEVWVFQNSWGVSWGIQGTFMVLQGENTMCTERTVEFVLPRYWGYETDYDLPFNETQLFQDNFGKTKNLFDIHENSILDGKNGLDFADGTYIATSTNIGLLAIFVVGGLTGLIFLYYIMIWICCPPQNLLKPPIYIVFGQQDGLIFDWSKAKVDTKAEIQRVMYQ</sequence>
<keyword evidence="4" id="KW-0378">Hydrolase</keyword>
<dbReference type="EMBL" id="GDID01004757">
    <property type="protein sequence ID" value="JAP91849.1"/>
    <property type="molecule type" value="Transcribed_RNA"/>
</dbReference>
<dbReference type="CDD" id="cd02248">
    <property type="entry name" value="Peptidase_C1A"/>
    <property type="match status" value="1"/>
</dbReference>
<accession>A0A146K8Q3</accession>
<feature type="transmembrane region" description="Helical" evidence="2">
    <location>
        <begin position="461"/>
        <end position="485"/>
    </location>
</feature>
<keyword evidence="2" id="KW-1133">Transmembrane helix</keyword>
<evidence type="ECO:0000313" key="4">
    <source>
        <dbReference type="EMBL" id="JAP91849.1"/>
    </source>
</evidence>
<evidence type="ECO:0000259" key="3">
    <source>
        <dbReference type="SMART" id="SM00645"/>
    </source>
</evidence>
<dbReference type="InterPro" id="IPR013128">
    <property type="entry name" value="Peptidase_C1A"/>
</dbReference>
<dbReference type="AlphaFoldDB" id="A0A146K8Q3"/>
<proteinExistence type="inferred from homology"/>
<keyword evidence="4" id="KW-0645">Protease</keyword>
<dbReference type="PANTHER" id="PTHR12411">
    <property type="entry name" value="CYSTEINE PROTEASE FAMILY C1-RELATED"/>
    <property type="match status" value="1"/>
</dbReference>
<name>A0A146K8Q3_9EUKA</name>
<gene>
    <name evidence="4" type="ORF">TPC1_16402</name>
</gene>
<keyword evidence="2" id="KW-0812">Transmembrane</keyword>
<dbReference type="PROSITE" id="PS00139">
    <property type="entry name" value="THIOL_PROTEASE_CYS"/>
    <property type="match status" value="1"/>
</dbReference>
<dbReference type="GO" id="GO:0008234">
    <property type="term" value="F:cysteine-type peptidase activity"/>
    <property type="evidence" value="ECO:0007669"/>
    <property type="project" value="InterPro"/>
</dbReference>
<dbReference type="InterPro" id="IPR039417">
    <property type="entry name" value="Peptidase_C1A_papain-like"/>
</dbReference>
<feature type="domain" description="Peptidase C1A papain C-terminal" evidence="3">
    <location>
        <begin position="137"/>
        <end position="402"/>
    </location>
</feature>
<dbReference type="Pfam" id="PF00112">
    <property type="entry name" value="Peptidase_C1"/>
    <property type="match status" value="1"/>
</dbReference>
<organism evidence="4">
    <name type="scientific">Trepomonas sp. PC1</name>
    <dbReference type="NCBI Taxonomy" id="1076344"/>
    <lineage>
        <taxon>Eukaryota</taxon>
        <taxon>Metamonada</taxon>
        <taxon>Diplomonadida</taxon>
        <taxon>Hexamitidae</taxon>
        <taxon>Hexamitinae</taxon>
        <taxon>Trepomonas</taxon>
    </lineage>
</organism>